<dbReference type="Proteomes" id="UP001597322">
    <property type="component" value="Unassembled WGS sequence"/>
</dbReference>
<reference evidence="3" key="1">
    <citation type="journal article" date="2019" name="Int. J. Syst. Evol. Microbiol.">
        <title>The Global Catalogue of Microorganisms (GCM) 10K type strain sequencing project: providing services to taxonomists for standard genome sequencing and annotation.</title>
        <authorList>
            <consortium name="The Broad Institute Genomics Platform"/>
            <consortium name="The Broad Institute Genome Sequencing Center for Infectious Disease"/>
            <person name="Wu L."/>
            <person name="Ma J."/>
        </authorList>
    </citation>
    <scope>NUCLEOTIDE SEQUENCE [LARGE SCALE GENOMIC DNA]</scope>
    <source>
        <strain evidence="3">CG52</strain>
    </source>
</reference>
<feature type="compositionally biased region" description="Low complexity" evidence="1">
    <location>
        <begin position="634"/>
        <end position="647"/>
    </location>
</feature>
<protein>
    <submittedName>
        <fullName evidence="2">Uncharacterized protein</fullName>
    </submittedName>
</protein>
<evidence type="ECO:0000313" key="2">
    <source>
        <dbReference type="EMBL" id="MFD1745795.1"/>
    </source>
</evidence>
<organism evidence="2 3">
    <name type="scientific">Rhizobium helianthi</name>
    <dbReference type="NCBI Taxonomy" id="1132695"/>
    <lineage>
        <taxon>Bacteria</taxon>
        <taxon>Pseudomonadati</taxon>
        <taxon>Pseudomonadota</taxon>
        <taxon>Alphaproteobacteria</taxon>
        <taxon>Hyphomicrobiales</taxon>
        <taxon>Rhizobiaceae</taxon>
        <taxon>Rhizobium/Agrobacterium group</taxon>
        <taxon>Rhizobium</taxon>
    </lineage>
</organism>
<comment type="caution">
    <text evidence="2">The sequence shown here is derived from an EMBL/GenBank/DDBJ whole genome shotgun (WGS) entry which is preliminary data.</text>
</comment>
<feature type="compositionally biased region" description="Basic residues" evidence="1">
    <location>
        <begin position="664"/>
        <end position="675"/>
    </location>
</feature>
<accession>A0ABW4M3A7</accession>
<gene>
    <name evidence="2" type="ORF">ACFSE1_10015</name>
</gene>
<evidence type="ECO:0000256" key="1">
    <source>
        <dbReference type="SAM" id="MobiDB-lite"/>
    </source>
</evidence>
<evidence type="ECO:0000313" key="3">
    <source>
        <dbReference type="Proteomes" id="UP001597322"/>
    </source>
</evidence>
<name>A0ABW4M3A7_9HYPH</name>
<feature type="region of interest" description="Disordered" evidence="1">
    <location>
        <begin position="634"/>
        <end position="675"/>
    </location>
</feature>
<sequence length="675" mass="74461">MRYNEIMEDILAREAVPSVEAFGGIDHILSDGEAIGASIFPDLFVELVLPFRALRRTDVDRFIDNVLMSIDRGAELDAIANYLLAISYEDTQADNAVFRRLLAVSQQTGRSVRLRSAALKAALAFARDNSIRLTRLIADLVDTDLNDDPSFIAHAARIAGVLLGRTRNPALLDFLNAASVVSGSADQVHLELGLVALHSAIEGSDRAVILQHLRDCHREFARSASLRESRYDARIYASAVELLIDFHENQVAADFETILAHLREDAWAYMAYSGSDAKDPILGALASQTTALAVLIDRLSELDRRLNDGFWLEAANLIEKHLLFAFEANRTVFAAEPGKGLDCVIRPQIEARIFGNHAHAMAIIEWIRQHGSEHDPCIVDELNEIARRLFREGGGYPFGVDSGSPPESASRSWAHFTDSAAEAVLREILDTVEIQHASGATKPVMMMIQSTASGLDEIADYKDPSVRRVFNTLVYSIALFLELKLDGSREQDIFSRYLFQHQPLPVEKDLQQDFLRHGKSNRLPVDDEIKGVAGGRADIRYKADPHRMIIEVKRELSDASFDNLMLSYGDQTAIYQATNVKLGVMLVLDLSKPHLKLAHMDKCYETRTGDLLGDGTLRGVLVVRIPGRRGVPSAATVAAKSSKASRSGNVASQTSGTRPSTKPKTSRTKSRKSQA</sequence>
<proteinExistence type="predicted"/>
<dbReference type="RefSeq" id="WP_377400168.1">
    <property type="nucleotide sequence ID" value="NZ_JBHUEQ010000016.1"/>
</dbReference>
<keyword evidence="3" id="KW-1185">Reference proteome</keyword>
<dbReference type="EMBL" id="JBHUEQ010000016">
    <property type="protein sequence ID" value="MFD1745795.1"/>
    <property type="molecule type" value="Genomic_DNA"/>
</dbReference>